<dbReference type="GO" id="GO:0010041">
    <property type="term" value="P:response to iron(III) ion"/>
    <property type="evidence" value="ECO:0007669"/>
    <property type="project" value="TreeGrafter"/>
</dbReference>
<accession>A0A7W7FUH7</accession>
<proteinExistence type="predicted"/>
<dbReference type="InterPro" id="IPR050297">
    <property type="entry name" value="LipidA_mod_glycosyltrf_83"/>
</dbReference>
<evidence type="ECO:0000256" key="8">
    <source>
        <dbReference type="SAM" id="Phobius"/>
    </source>
</evidence>
<name>A0A7W7FUH7_9PSEU</name>
<feature type="transmembrane region" description="Helical" evidence="8">
    <location>
        <begin position="209"/>
        <end position="232"/>
    </location>
</feature>
<evidence type="ECO:0000256" key="7">
    <source>
        <dbReference type="ARBA" id="ARBA00023136"/>
    </source>
</evidence>
<gene>
    <name evidence="10" type="ORF">HNR67_004380</name>
</gene>
<dbReference type="GO" id="GO:0016763">
    <property type="term" value="F:pentosyltransferase activity"/>
    <property type="evidence" value="ECO:0007669"/>
    <property type="project" value="TreeGrafter"/>
</dbReference>
<dbReference type="EC" id="2.4.1.-" evidence="10"/>
<keyword evidence="3 10" id="KW-0328">Glycosyltransferase</keyword>
<feature type="transmembrane region" description="Helical" evidence="8">
    <location>
        <begin position="98"/>
        <end position="116"/>
    </location>
</feature>
<evidence type="ECO:0000256" key="5">
    <source>
        <dbReference type="ARBA" id="ARBA00022692"/>
    </source>
</evidence>
<feature type="transmembrane region" description="Helical" evidence="8">
    <location>
        <begin position="20"/>
        <end position="43"/>
    </location>
</feature>
<evidence type="ECO:0000256" key="6">
    <source>
        <dbReference type="ARBA" id="ARBA00022989"/>
    </source>
</evidence>
<dbReference type="GO" id="GO:0005886">
    <property type="term" value="C:plasma membrane"/>
    <property type="evidence" value="ECO:0007669"/>
    <property type="project" value="UniProtKB-SubCell"/>
</dbReference>
<dbReference type="RefSeq" id="WP_185004117.1">
    <property type="nucleotide sequence ID" value="NZ_BAAAUI010000004.1"/>
</dbReference>
<dbReference type="AlphaFoldDB" id="A0A7W7FUH7"/>
<dbReference type="InterPro" id="IPR038731">
    <property type="entry name" value="RgtA/B/C-like"/>
</dbReference>
<keyword evidence="5 8" id="KW-0812">Transmembrane</keyword>
<comment type="subcellular location">
    <subcellularLocation>
        <location evidence="1">Cell membrane</location>
        <topology evidence="1">Multi-pass membrane protein</topology>
    </subcellularLocation>
</comment>
<evidence type="ECO:0000256" key="4">
    <source>
        <dbReference type="ARBA" id="ARBA00022679"/>
    </source>
</evidence>
<dbReference type="GO" id="GO:0009103">
    <property type="term" value="P:lipopolysaccharide biosynthetic process"/>
    <property type="evidence" value="ECO:0007669"/>
    <property type="project" value="UniProtKB-ARBA"/>
</dbReference>
<dbReference type="PANTHER" id="PTHR33908:SF3">
    <property type="entry name" value="UNDECAPRENYL PHOSPHATE-ALPHA-4-AMINO-4-DEOXY-L-ARABINOSE ARABINOSYL TRANSFERASE"/>
    <property type="match status" value="1"/>
</dbReference>
<evidence type="ECO:0000313" key="11">
    <source>
        <dbReference type="Proteomes" id="UP000533598"/>
    </source>
</evidence>
<dbReference type="EMBL" id="JACHMH010000001">
    <property type="protein sequence ID" value="MBB4678262.1"/>
    <property type="molecule type" value="Genomic_DNA"/>
</dbReference>
<feature type="domain" description="Glycosyltransferase RgtA/B/C/D-like" evidence="9">
    <location>
        <begin position="80"/>
        <end position="221"/>
    </location>
</feature>
<evidence type="ECO:0000256" key="3">
    <source>
        <dbReference type="ARBA" id="ARBA00022676"/>
    </source>
</evidence>
<feature type="transmembrane region" description="Helical" evidence="8">
    <location>
        <begin position="64"/>
        <end position="86"/>
    </location>
</feature>
<feature type="transmembrane region" description="Helical" evidence="8">
    <location>
        <begin position="268"/>
        <end position="285"/>
    </location>
</feature>
<protein>
    <submittedName>
        <fullName evidence="10">Mannosyltransferase</fullName>
        <ecNumber evidence="10">2.4.1.-</ecNumber>
    </submittedName>
</protein>
<organism evidence="10 11">
    <name type="scientific">Crossiella cryophila</name>
    <dbReference type="NCBI Taxonomy" id="43355"/>
    <lineage>
        <taxon>Bacteria</taxon>
        <taxon>Bacillati</taxon>
        <taxon>Actinomycetota</taxon>
        <taxon>Actinomycetes</taxon>
        <taxon>Pseudonocardiales</taxon>
        <taxon>Pseudonocardiaceae</taxon>
        <taxon>Crossiella</taxon>
    </lineage>
</organism>
<dbReference type="Proteomes" id="UP000533598">
    <property type="component" value="Unassembled WGS sequence"/>
</dbReference>
<comment type="caution">
    <text evidence="10">The sequence shown here is derived from an EMBL/GenBank/DDBJ whole genome shotgun (WGS) entry which is preliminary data.</text>
</comment>
<feature type="transmembrane region" description="Helical" evidence="8">
    <location>
        <begin position="317"/>
        <end position="339"/>
    </location>
</feature>
<keyword evidence="4 10" id="KW-0808">Transferase</keyword>
<feature type="transmembrane region" description="Helical" evidence="8">
    <location>
        <begin position="292"/>
        <end position="311"/>
    </location>
</feature>
<evidence type="ECO:0000259" key="9">
    <source>
        <dbReference type="Pfam" id="PF13231"/>
    </source>
</evidence>
<evidence type="ECO:0000256" key="1">
    <source>
        <dbReference type="ARBA" id="ARBA00004651"/>
    </source>
</evidence>
<keyword evidence="6 8" id="KW-1133">Transmembrane helix</keyword>
<sequence>MTSRAPVPVDTLAQPHIAPWTRALPALAAALTTLVLGAIGLTAAQLWRDELATWSAARRTVTELFAMTANADAFYLPYYLFLHYWMAIFGDSEVALRLPSLLAAAGTAAVVAALAGRWFGTRAGWCAGLLFALVPMVTRMAQEARPYAFVMLFVALSTYLLLRALDEPSWRRWAGYGLALAAVGLTQLTAFSIVAGHLVLVLAARRWTWRFALAAVLAVLPAAPLAVLSLGGGQGVVGMIPRPGLLDLFGFTSVAPADSMMWPQLFRSAATAWLVLALALASLLLSQRRRAAGMLAVAGVPILALWAASQAGPSFFFARYLVFLLPVLVIAAGVTLAAIRPPAVLALALAATAAITVPDQLAARSPGSHDAAFYPYALFAERPGQYADYRQLADRLRREAREGDVLVYANRPDFWFTDIALDYHWRSADRPRDVFLDRDPLANANLTGTEATAYAARLAGANRVWVIGVGERQDPFAGSPALMAFPARPDKAAAVQGQFVATGVEQLPGFTVALMQRR</sequence>
<reference evidence="10 11" key="1">
    <citation type="submission" date="2020-08" db="EMBL/GenBank/DDBJ databases">
        <title>Sequencing the genomes of 1000 actinobacteria strains.</title>
        <authorList>
            <person name="Klenk H.-P."/>
        </authorList>
    </citation>
    <scope>NUCLEOTIDE SEQUENCE [LARGE SCALE GENOMIC DNA]</scope>
    <source>
        <strain evidence="10 11">DSM 44230</strain>
    </source>
</reference>
<keyword evidence="2" id="KW-1003">Cell membrane</keyword>
<feature type="transmembrane region" description="Helical" evidence="8">
    <location>
        <begin position="177"/>
        <end position="203"/>
    </location>
</feature>
<evidence type="ECO:0000256" key="2">
    <source>
        <dbReference type="ARBA" id="ARBA00022475"/>
    </source>
</evidence>
<keyword evidence="7 8" id="KW-0472">Membrane</keyword>
<evidence type="ECO:0000313" key="10">
    <source>
        <dbReference type="EMBL" id="MBB4678262.1"/>
    </source>
</evidence>
<dbReference type="PANTHER" id="PTHR33908">
    <property type="entry name" value="MANNOSYLTRANSFERASE YKCB-RELATED"/>
    <property type="match status" value="1"/>
</dbReference>
<feature type="transmembrane region" description="Helical" evidence="8">
    <location>
        <begin position="147"/>
        <end position="165"/>
    </location>
</feature>
<dbReference type="Pfam" id="PF13231">
    <property type="entry name" value="PMT_2"/>
    <property type="match status" value="1"/>
</dbReference>
<keyword evidence="11" id="KW-1185">Reference proteome</keyword>